<dbReference type="PROSITE" id="PS50222">
    <property type="entry name" value="EF_HAND_2"/>
    <property type="match status" value="1"/>
</dbReference>
<dbReference type="FunFam" id="1.10.238.10:FF:000178">
    <property type="entry name" value="Calmodulin-2 A"/>
    <property type="match status" value="1"/>
</dbReference>
<evidence type="ECO:0000313" key="3">
    <source>
        <dbReference type="EMBL" id="KAG5671565.1"/>
    </source>
</evidence>
<dbReference type="GO" id="GO:0005509">
    <property type="term" value="F:calcium ion binding"/>
    <property type="evidence" value="ECO:0007669"/>
    <property type="project" value="InterPro"/>
</dbReference>
<dbReference type="PANTHER" id="PTHR46763">
    <property type="entry name" value="DYNEIN REGULATORY COMPLEX PROTEIN 8"/>
    <property type="match status" value="1"/>
</dbReference>
<dbReference type="AlphaFoldDB" id="A0A9J6BPD3"/>
<protein>
    <recommendedName>
        <fullName evidence="2">EF-hand domain-containing protein</fullName>
    </recommendedName>
</protein>
<sequence>MEEYFDIPVNLNDDLDRKIADAFSIFDHHGQKTVDVREVGSILRFLGLVPTEQEVSETIAETEFAGDSSGTVHLSKFLPYVKNLIIERRMEPVAIEKLLEAFQVLDYEGKGFVTRDFMAKIMMEEGEPFSLEELEEMFSCAVDSSNVRIPYEYYLNQLIIDI</sequence>
<name>A0A9J6BPD3_POLVA</name>
<proteinExistence type="predicted"/>
<dbReference type="GO" id="GO:0043226">
    <property type="term" value="C:organelle"/>
    <property type="evidence" value="ECO:0007669"/>
    <property type="project" value="UniProtKB-ARBA"/>
</dbReference>
<dbReference type="Proteomes" id="UP001107558">
    <property type="component" value="Chromosome 3"/>
</dbReference>
<dbReference type="InterPro" id="IPR011992">
    <property type="entry name" value="EF-hand-dom_pair"/>
</dbReference>
<evidence type="ECO:0000313" key="4">
    <source>
        <dbReference type="Proteomes" id="UP001107558"/>
    </source>
</evidence>
<evidence type="ECO:0000259" key="2">
    <source>
        <dbReference type="PROSITE" id="PS50222"/>
    </source>
</evidence>
<dbReference type="Gene3D" id="1.10.238.10">
    <property type="entry name" value="EF-hand"/>
    <property type="match status" value="2"/>
</dbReference>
<organism evidence="3 4">
    <name type="scientific">Polypedilum vanderplanki</name>
    <name type="common">Sleeping chironomid midge</name>
    <dbReference type="NCBI Taxonomy" id="319348"/>
    <lineage>
        <taxon>Eukaryota</taxon>
        <taxon>Metazoa</taxon>
        <taxon>Ecdysozoa</taxon>
        <taxon>Arthropoda</taxon>
        <taxon>Hexapoda</taxon>
        <taxon>Insecta</taxon>
        <taxon>Pterygota</taxon>
        <taxon>Neoptera</taxon>
        <taxon>Endopterygota</taxon>
        <taxon>Diptera</taxon>
        <taxon>Nematocera</taxon>
        <taxon>Chironomoidea</taxon>
        <taxon>Chironomidae</taxon>
        <taxon>Chironominae</taxon>
        <taxon>Polypedilum</taxon>
        <taxon>Polypedilum</taxon>
    </lineage>
</organism>
<dbReference type="OrthoDB" id="10260307at2759"/>
<reference evidence="3" key="1">
    <citation type="submission" date="2021-03" db="EMBL/GenBank/DDBJ databases">
        <title>Chromosome level genome of the anhydrobiotic midge Polypedilum vanderplanki.</title>
        <authorList>
            <person name="Yoshida Y."/>
            <person name="Kikawada T."/>
            <person name="Gusev O."/>
        </authorList>
    </citation>
    <scope>NUCLEOTIDE SEQUENCE</scope>
    <source>
        <strain evidence="3">NIAS01</strain>
        <tissue evidence="3">Whole body or cell culture</tissue>
    </source>
</reference>
<dbReference type="EMBL" id="JADBJN010000003">
    <property type="protein sequence ID" value="KAG5671565.1"/>
    <property type="molecule type" value="Genomic_DNA"/>
</dbReference>
<feature type="domain" description="EF-hand" evidence="2">
    <location>
        <begin position="93"/>
        <end position="128"/>
    </location>
</feature>
<keyword evidence="4" id="KW-1185">Reference proteome</keyword>
<accession>A0A9J6BPD3</accession>
<gene>
    <name evidence="3" type="ORF">PVAND_001758</name>
</gene>
<dbReference type="InterPro" id="IPR002048">
    <property type="entry name" value="EF_hand_dom"/>
</dbReference>
<dbReference type="PANTHER" id="PTHR46763:SF1">
    <property type="entry name" value="DYNEIN REGULATORY COMPLEX PROTEIN 8"/>
    <property type="match status" value="1"/>
</dbReference>
<comment type="caution">
    <text evidence="3">The sequence shown here is derived from an EMBL/GenBank/DDBJ whole genome shotgun (WGS) entry which is preliminary data.</text>
</comment>
<evidence type="ECO:0000256" key="1">
    <source>
        <dbReference type="ARBA" id="ARBA00022737"/>
    </source>
</evidence>
<keyword evidence="1" id="KW-0677">Repeat</keyword>
<dbReference type="SUPFAM" id="SSF47473">
    <property type="entry name" value="EF-hand"/>
    <property type="match status" value="1"/>
</dbReference>